<reference evidence="9" key="1">
    <citation type="journal article" date="2019" name="Int. J. Syst. Evol. Microbiol.">
        <title>The Global Catalogue of Microorganisms (GCM) 10K type strain sequencing project: providing services to taxonomists for standard genome sequencing and annotation.</title>
        <authorList>
            <consortium name="The Broad Institute Genomics Platform"/>
            <consortium name="The Broad Institute Genome Sequencing Center for Infectious Disease"/>
            <person name="Wu L."/>
            <person name="Ma J."/>
        </authorList>
    </citation>
    <scope>NUCLEOTIDE SEQUENCE [LARGE SCALE GENOMIC DNA]</scope>
    <source>
        <strain evidence="9">CCUG 57263</strain>
    </source>
</reference>
<sequence length="573" mass="65121">MEDRQEVLKATAEHSNLGDYEKARENFSWEEVEKYFTWHETGKVNIAYEAIDRHAESSRKDKVALIYSDDQREESYTFDEMKRKSNQFGNVLRKYGIKKGDRVFVFMPRTPELYFALLGSIKIGAIVGPLFEAFMEQAVRDRMEDSGGVAIVTTPSQLPRVPVKDLPELKHVIIVGDDLELEPGQIDFHKEMAAASEELEIEWVDREDGTLIHYTSGSTGKPKGVFHVHNAMIQHYYTGKIVLDLREDDVYWCTADPGWVTGTSYGIFAPWLNGVTNVIRGGRFSPQNWYNTLQKYKVTVWYSAPTAFRMLMGAGDEIVSQYDLSALRHVLSVGEPLNPEVVRWGMKTYKQRIHDTWWMTETGAHLICNYPSMDIKPGSMGRPIPGVEAGILDDSGNLLPPNRMGNLAIKTPWPSMMRKIWNNPAKFEEYFRFPGWYISGDSAFVDEDGYFWFQGRVDDVIMTAGERVGPFEVESKLVEHPAVAEAGVIGKPDPVRGEIIKAFISLRDGYEPSDELKQDIAKFVKEGLAAHAAPREIEFKDKLPKTRSGKIMRRVLKAWELNLPTGDLSTIED</sequence>
<dbReference type="InterPro" id="IPR045851">
    <property type="entry name" value="AMP-bd_C_sf"/>
</dbReference>
<evidence type="ECO:0000313" key="9">
    <source>
        <dbReference type="Proteomes" id="UP001597120"/>
    </source>
</evidence>
<dbReference type="Gene3D" id="3.40.50.12780">
    <property type="entry name" value="N-terminal domain of ligase-like"/>
    <property type="match status" value="1"/>
</dbReference>
<dbReference type="Pfam" id="PF00501">
    <property type="entry name" value="AMP-binding"/>
    <property type="match status" value="1"/>
</dbReference>
<dbReference type="Pfam" id="PF13193">
    <property type="entry name" value="AMP-binding_C"/>
    <property type="match status" value="1"/>
</dbReference>
<dbReference type="Proteomes" id="UP001597120">
    <property type="component" value="Unassembled WGS sequence"/>
</dbReference>
<dbReference type="PANTHER" id="PTHR24095">
    <property type="entry name" value="ACETYL-COENZYME A SYNTHETASE"/>
    <property type="match status" value="1"/>
</dbReference>
<dbReference type="EC" id="6.2.1.1" evidence="1"/>
<evidence type="ECO:0000259" key="6">
    <source>
        <dbReference type="Pfam" id="PF00501"/>
    </source>
</evidence>
<dbReference type="PROSITE" id="PS00455">
    <property type="entry name" value="AMP_BINDING"/>
    <property type="match status" value="1"/>
</dbReference>
<dbReference type="InterPro" id="IPR000873">
    <property type="entry name" value="AMP-dep_synth/lig_dom"/>
</dbReference>
<accession>A0ABW3D435</accession>
<dbReference type="InterPro" id="IPR042099">
    <property type="entry name" value="ANL_N_sf"/>
</dbReference>
<dbReference type="SUPFAM" id="SSF56801">
    <property type="entry name" value="Acetyl-CoA synthetase-like"/>
    <property type="match status" value="1"/>
</dbReference>
<protein>
    <recommendedName>
        <fullName evidence="1">acetate--CoA ligase</fullName>
        <ecNumber evidence="1">6.2.1.1</ecNumber>
    </recommendedName>
</protein>
<keyword evidence="4" id="KW-0067">ATP-binding</keyword>
<evidence type="ECO:0000256" key="2">
    <source>
        <dbReference type="ARBA" id="ARBA00022598"/>
    </source>
</evidence>
<dbReference type="InterPro" id="IPR025110">
    <property type="entry name" value="AMP-bd_C"/>
</dbReference>
<dbReference type="GO" id="GO:0003987">
    <property type="term" value="F:acetate-CoA ligase activity"/>
    <property type="evidence" value="ECO:0007669"/>
    <property type="project" value="UniProtKB-EC"/>
</dbReference>
<evidence type="ECO:0000256" key="3">
    <source>
        <dbReference type="ARBA" id="ARBA00022741"/>
    </source>
</evidence>
<feature type="domain" description="AMP-dependent synthetase/ligase" evidence="6">
    <location>
        <begin position="53"/>
        <end position="420"/>
    </location>
</feature>
<keyword evidence="9" id="KW-1185">Reference proteome</keyword>
<name>A0ABW3D435_9BACL</name>
<dbReference type="RefSeq" id="WP_144933593.1">
    <property type="nucleotide sequence ID" value="NZ_JBHTIU010000001.1"/>
</dbReference>
<dbReference type="InterPro" id="IPR020845">
    <property type="entry name" value="AMP-binding_CS"/>
</dbReference>
<keyword evidence="5" id="KW-0007">Acetylation</keyword>
<comment type="caution">
    <text evidence="8">The sequence shown here is derived from an EMBL/GenBank/DDBJ whole genome shotgun (WGS) entry which is preliminary data.</text>
</comment>
<dbReference type="PANTHER" id="PTHR24095:SF14">
    <property type="entry name" value="ACETYL-COENZYME A SYNTHETASE 1"/>
    <property type="match status" value="1"/>
</dbReference>
<proteinExistence type="predicted"/>
<evidence type="ECO:0000259" key="7">
    <source>
        <dbReference type="Pfam" id="PF13193"/>
    </source>
</evidence>
<feature type="domain" description="AMP-binding enzyme C-terminal" evidence="7">
    <location>
        <begin position="472"/>
        <end position="550"/>
    </location>
</feature>
<dbReference type="NCBIfam" id="NF003313">
    <property type="entry name" value="PRK04319.1"/>
    <property type="match status" value="1"/>
</dbReference>
<evidence type="ECO:0000313" key="8">
    <source>
        <dbReference type="EMBL" id="MFD0867656.1"/>
    </source>
</evidence>
<organism evidence="8 9">
    <name type="scientific">Paenibacillus residui</name>
    <dbReference type="NCBI Taxonomy" id="629724"/>
    <lineage>
        <taxon>Bacteria</taxon>
        <taxon>Bacillati</taxon>
        <taxon>Bacillota</taxon>
        <taxon>Bacilli</taxon>
        <taxon>Bacillales</taxon>
        <taxon>Paenibacillaceae</taxon>
        <taxon>Paenibacillus</taxon>
    </lineage>
</organism>
<gene>
    <name evidence="8" type="primary">acsA</name>
    <name evidence="8" type="ORF">ACFQ03_00660</name>
</gene>
<dbReference type="Gene3D" id="3.30.300.30">
    <property type="match status" value="1"/>
</dbReference>
<dbReference type="EMBL" id="JBHTIU010000001">
    <property type="protein sequence ID" value="MFD0867656.1"/>
    <property type="molecule type" value="Genomic_DNA"/>
</dbReference>
<keyword evidence="2 8" id="KW-0436">Ligase</keyword>
<evidence type="ECO:0000256" key="1">
    <source>
        <dbReference type="ARBA" id="ARBA00013275"/>
    </source>
</evidence>
<evidence type="ECO:0000256" key="4">
    <source>
        <dbReference type="ARBA" id="ARBA00022840"/>
    </source>
</evidence>
<keyword evidence="3" id="KW-0547">Nucleotide-binding</keyword>
<evidence type="ECO:0000256" key="5">
    <source>
        <dbReference type="ARBA" id="ARBA00022990"/>
    </source>
</evidence>